<dbReference type="EMBL" id="LAZR01036721">
    <property type="protein sequence ID" value="KKL24099.1"/>
    <property type="molecule type" value="Genomic_DNA"/>
</dbReference>
<comment type="caution">
    <text evidence="2">The sequence shown here is derived from an EMBL/GenBank/DDBJ whole genome shotgun (WGS) entry which is preliminary data.</text>
</comment>
<proteinExistence type="predicted"/>
<protein>
    <submittedName>
        <fullName evidence="2">Uncharacterized protein</fullName>
    </submittedName>
</protein>
<name>A0A0F9BQD5_9ZZZZ</name>
<organism evidence="2">
    <name type="scientific">marine sediment metagenome</name>
    <dbReference type="NCBI Taxonomy" id="412755"/>
    <lineage>
        <taxon>unclassified sequences</taxon>
        <taxon>metagenomes</taxon>
        <taxon>ecological metagenomes</taxon>
    </lineage>
</organism>
<feature type="non-terminal residue" evidence="2">
    <location>
        <position position="1"/>
    </location>
</feature>
<gene>
    <name evidence="2" type="ORF">LCGC14_2418770</name>
</gene>
<evidence type="ECO:0000256" key="1">
    <source>
        <dbReference type="SAM" id="MobiDB-lite"/>
    </source>
</evidence>
<evidence type="ECO:0000313" key="2">
    <source>
        <dbReference type="EMBL" id="KKL24099.1"/>
    </source>
</evidence>
<feature type="region of interest" description="Disordered" evidence="1">
    <location>
        <begin position="45"/>
        <end position="70"/>
    </location>
</feature>
<sequence length="144" mass="16193">GDQAVDHALWLNIGGRAGHSALHAVDVHEGSRSDFSGRRWEVEVKTPREAREGMRSEKDQARETERQERLEADQKTLVRTMTKLTAAESKSTIREMAGLGHGKRFEETWGALIQDGSIVRDGTIRKGNNQEYDAFRLEDSEGET</sequence>
<accession>A0A0F9BQD5</accession>
<reference evidence="2" key="1">
    <citation type="journal article" date="2015" name="Nature">
        <title>Complex archaea that bridge the gap between prokaryotes and eukaryotes.</title>
        <authorList>
            <person name="Spang A."/>
            <person name="Saw J.H."/>
            <person name="Jorgensen S.L."/>
            <person name="Zaremba-Niedzwiedzka K."/>
            <person name="Martijn J."/>
            <person name="Lind A.E."/>
            <person name="van Eijk R."/>
            <person name="Schleper C."/>
            <person name="Guy L."/>
            <person name="Ettema T.J."/>
        </authorList>
    </citation>
    <scope>NUCLEOTIDE SEQUENCE</scope>
</reference>
<dbReference type="AlphaFoldDB" id="A0A0F9BQD5"/>